<dbReference type="STRING" id="1842532.A7E78_12585"/>
<feature type="transmembrane region" description="Helical" evidence="1">
    <location>
        <begin position="6"/>
        <end position="27"/>
    </location>
</feature>
<dbReference type="EMBL" id="CP015519">
    <property type="protein sequence ID" value="APG28607.1"/>
    <property type="molecule type" value="Genomic_DNA"/>
</dbReference>
<dbReference type="Pfam" id="PF12697">
    <property type="entry name" value="Abhydrolase_6"/>
    <property type="match status" value="1"/>
</dbReference>
<dbReference type="InterPro" id="IPR029058">
    <property type="entry name" value="AB_hydrolase_fold"/>
</dbReference>
<evidence type="ECO:0000259" key="2">
    <source>
        <dbReference type="Pfam" id="PF12697"/>
    </source>
</evidence>
<evidence type="ECO:0000313" key="3">
    <source>
        <dbReference type="EMBL" id="APG28607.1"/>
    </source>
</evidence>
<evidence type="ECO:0000256" key="1">
    <source>
        <dbReference type="SAM" id="Phobius"/>
    </source>
</evidence>
<keyword evidence="1" id="KW-1133">Transmembrane helix</keyword>
<feature type="domain" description="AB hydrolase-1" evidence="2">
    <location>
        <begin position="87"/>
        <end position="205"/>
    </location>
</feature>
<dbReference type="SUPFAM" id="SSF53474">
    <property type="entry name" value="alpha/beta-Hydrolases"/>
    <property type="match status" value="1"/>
</dbReference>
<keyword evidence="4" id="KW-1185">Reference proteome</keyword>
<dbReference type="AlphaFoldDB" id="A0A1L3GRQ7"/>
<gene>
    <name evidence="3" type="ORF">A7E78_12585</name>
</gene>
<dbReference type="KEGG" id="pef:A7E78_12585"/>
<dbReference type="PANTHER" id="PTHR37946">
    <property type="entry name" value="SLL1969 PROTEIN"/>
    <property type="match status" value="1"/>
</dbReference>
<protein>
    <recommendedName>
        <fullName evidence="2">AB hydrolase-1 domain-containing protein</fullName>
    </recommendedName>
</protein>
<dbReference type="PANTHER" id="PTHR37946:SF1">
    <property type="entry name" value="SLL1969 PROTEIN"/>
    <property type="match status" value="1"/>
</dbReference>
<keyword evidence="1" id="KW-0472">Membrane</keyword>
<dbReference type="RefSeq" id="WP_072284633.1">
    <property type="nucleotide sequence ID" value="NZ_CP015519.1"/>
</dbReference>
<evidence type="ECO:0000313" key="4">
    <source>
        <dbReference type="Proteomes" id="UP000182517"/>
    </source>
</evidence>
<accession>A0A1L3GRQ7</accession>
<organism evidence="3 4">
    <name type="scientific">Syntrophotalea acetylenivorans</name>
    <dbReference type="NCBI Taxonomy" id="1842532"/>
    <lineage>
        <taxon>Bacteria</taxon>
        <taxon>Pseudomonadati</taxon>
        <taxon>Thermodesulfobacteriota</taxon>
        <taxon>Desulfuromonadia</taxon>
        <taxon>Desulfuromonadales</taxon>
        <taxon>Syntrophotaleaceae</taxon>
        <taxon>Syntrophotalea</taxon>
    </lineage>
</organism>
<dbReference type="Proteomes" id="UP000182517">
    <property type="component" value="Chromosome"/>
</dbReference>
<feature type="transmembrane region" description="Helical" evidence="1">
    <location>
        <begin position="47"/>
        <end position="67"/>
    </location>
</feature>
<name>A0A1L3GRQ7_9BACT</name>
<keyword evidence="1" id="KW-0812">Transmembrane</keyword>
<dbReference type="Gene3D" id="3.40.50.1820">
    <property type="entry name" value="alpha/beta hydrolase"/>
    <property type="match status" value="1"/>
</dbReference>
<proteinExistence type="predicted"/>
<dbReference type="InterPro" id="IPR000073">
    <property type="entry name" value="AB_hydrolase_1"/>
</dbReference>
<reference evidence="3 4" key="1">
    <citation type="journal article" date="2017" name="Genome Announc.">
        <title>Complete Genome Sequences of Two Acetylene-Fermenting Pelobacter acetylenicus Strains.</title>
        <authorList>
            <person name="Sutton J.M."/>
            <person name="Baesman S.M."/>
            <person name="Fierst J.L."/>
            <person name="Poret-Peterson A.T."/>
            <person name="Oremland R.S."/>
            <person name="Dunlap D.S."/>
            <person name="Akob D.M."/>
        </authorList>
    </citation>
    <scope>NUCLEOTIDE SEQUENCE [LARGE SCALE GENOMIC DNA]</scope>
    <source>
        <strain evidence="3 4">SFB93</strain>
    </source>
</reference>
<sequence>MATFFSLLALFIGLVAGVVSLTFAMAWYEYANRDPQLLNNRLALRRLLFSMALIAVETTCLTLTILLQPLGWLNRKEKVSTGEQQPIIFLHGLFQSPACWLWLKFCLHRQGFSNLHTIALPPWKDVEILTERLANRVDELRQTNGRKKVHLIGHSMGGIIARNYLQIRGGAQKVDRCLLIATPNGGSKLAPFALSSLGRLLMPGSPFLQRLATTPLPPEARISTIYSRHDNMVLPYEHARLDGAHNIELSGSGHTSLLFRRRVLRTIVDQLKEERL</sequence>
<dbReference type="OrthoDB" id="275181at2"/>